<keyword evidence="14" id="KW-1185">Reference proteome</keyword>
<keyword evidence="9" id="KW-0067">ATP-binding</keyword>
<dbReference type="GO" id="GO:0000155">
    <property type="term" value="F:phosphorelay sensor kinase activity"/>
    <property type="evidence" value="ECO:0007669"/>
    <property type="project" value="InterPro"/>
</dbReference>
<dbReference type="Proteomes" id="UP000191110">
    <property type="component" value="Unassembled WGS sequence"/>
</dbReference>
<dbReference type="EC" id="2.7.13.3" evidence="3"/>
<dbReference type="RefSeq" id="WP_078484443.1">
    <property type="nucleotide sequence ID" value="NZ_MPRL01000057.1"/>
</dbReference>
<evidence type="ECO:0000259" key="12">
    <source>
        <dbReference type="PROSITE" id="PS50885"/>
    </source>
</evidence>
<dbReference type="PROSITE" id="PS50109">
    <property type="entry name" value="HIS_KIN"/>
    <property type="match status" value="1"/>
</dbReference>
<comment type="subcellular location">
    <subcellularLocation>
        <location evidence="2">Cell membrane</location>
        <topology evidence="2">Multi-pass membrane protein</topology>
    </subcellularLocation>
</comment>
<evidence type="ECO:0000256" key="4">
    <source>
        <dbReference type="ARBA" id="ARBA00022475"/>
    </source>
</evidence>
<dbReference type="InterPro" id="IPR036890">
    <property type="entry name" value="HATPase_C_sf"/>
</dbReference>
<keyword evidence="10" id="KW-0812">Transmembrane</keyword>
<keyword evidence="6" id="KW-0808">Transferase</keyword>
<evidence type="ECO:0000313" key="14">
    <source>
        <dbReference type="Proteomes" id="UP000191110"/>
    </source>
</evidence>
<organism evidence="13 14">
    <name type="scientific">Solemya pervernicosa gill symbiont</name>
    <dbReference type="NCBI Taxonomy" id="642797"/>
    <lineage>
        <taxon>Bacteria</taxon>
        <taxon>Pseudomonadati</taxon>
        <taxon>Pseudomonadota</taxon>
        <taxon>Gammaproteobacteria</taxon>
        <taxon>sulfur-oxidizing symbionts</taxon>
    </lineage>
</organism>
<keyword evidence="10" id="KW-0472">Membrane</keyword>
<dbReference type="InterPro" id="IPR003660">
    <property type="entry name" value="HAMP_dom"/>
</dbReference>
<proteinExistence type="predicted"/>
<evidence type="ECO:0000259" key="11">
    <source>
        <dbReference type="PROSITE" id="PS50109"/>
    </source>
</evidence>
<name>A0A1T2L2B7_9GAMM</name>
<evidence type="ECO:0000256" key="5">
    <source>
        <dbReference type="ARBA" id="ARBA00022553"/>
    </source>
</evidence>
<evidence type="ECO:0000256" key="6">
    <source>
        <dbReference type="ARBA" id="ARBA00022679"/>
    </source>
</evidence>
<comment type="caution">
    <text evidence="13">The sequence shown here is derived from an EMBL/GenBank/DDBJ whole genome shotgun (WGS) entry which is preliminary data.</text>
</comment>
<evidence type="ECO:0000256" key="7">
    <source>
        <dbReference type="ARBA" id="ARBA00022741"/>
    </source>
</evidence>
<reference evidence="13 14" key="1">
    <citation type="submission" date="2016-11" db="EMBL/GenBank/DDBJ databases">
        <title>Mixed transmission modes and dynamic genome evolution in an obligate animal-bacterial symbiosis.</title>
        <authorList>
            <person name="Russell S.L."/>
            <person name="Corbett-Detig R.B."/>
            <person name="Cavanaugh C.M."/>
        </authorList>
    </citation>
    <scope>NUCLEOTIDE SEQUENCE [LARGE SCALE GENOMIC DNA]</scope>
    <source>
        <strain evidence="13">Sveles-Q1</strain>
    </source>
</reference>
<dbReference type="OrthoDB" id="9804645at2"/>
<comment type="catalytic activity">
    <reaction evidence="1">
        <text>ATP + protein L-histidine = ADP + protein N-phospho-L-histidine.</text>
        <dbReference type="EC" id="2.7.13.3"/>
    </reaction>
</comment>
<gene>
    <name evidence="13" type="ORF">BOW53_12625</name>
</gene>
<evidence type="ECO:0000256" key="2">
    <source>
        <dbReference type="ARBA" id="ARBA00004651"/>
    </source>
</evidence>
<dbReference type="PANTHER" id="PTHR44936">
    <property type="entry name" value="SENSOR PROTEIN CREC"/>
    <property type="match status" value="1"/>
</dbReference>
<evidence type="ECO:0000256" key="8">
    <source>
        <dbReference type="ARBA" id="ARBA00022777"/>
    </source>
</evidence>
<dbReference type="PROSITE" id="PS50885">
    <property type="entry name" value="HAMP"/>
    <property type="match status" value="1"/>
</dbReference>
<dbReference type="SUPFAM" id="SSF47384">
    <property type="entry name" value="Homodimeric domain of signal transducing histidine kinase"/>
    <property type="match status" value="1"/>
</dbReference>
<dbReference type="InterPro" id="IPR036097">
    <property type="entry name" value="HisK_dim/P_sf"/>
</dbReference>
<keyword evidence="7" id="KW-0547">Nucleotide-binding</keyword>
<dbReference type="Pfam" id="PF00672">
    <property type="entry name" value="HAMP"/>
    <property type="match status" value="1"/>
</dbReference>
<dbReference type="Gene3D" id="1.10.287.130">
    <property type="match status" value="1"/>
</dbReference>
<protein>
    <recommendedName>
        <fullName evidence="3">histidine kinase</fullName>
        <ecNumber evidence="3">2.7.13.3</ecNumber>
    </recommendedName>
</protein>
<dbReference type="Pfam" id="PF02518">
    <property type="entry name" value="HATPase_c"/>
    <property type="match status" value="1"/>
</dbReference>
<dbReference type="InterPro" id="IPR003661">
    <property type="entry name" value="HisK_dim/P_dom"/>
</dbReference>
<dbReference type="InterPro" id="IPR050980">
    <property type="entry name" value="2C_sensor_his_kinase"/>
</dbReference>
<dbReference type="SUPFAM" id="SSF55874">
    <property type="entry name" value="ATPase domain of HSP90 chaperone/DNA topoisomerase II/histidine kinase"/>
    <property type="match status" value="1"/>
</dbReference>
<accession>A0A1T2L2B7</accession>
<feature type="domain" description="Histidine kinase" evidence="11">
    <location>
        <begin position="227"/>
        <end position="432"/>
    </location>
</feature>
<dbReference type="PANTHER" id="PTHR44936:SF10">
    <property type="entry name" value="SENSOR PROTEIN RSTB"/>
    <property type="match status" value="1"/>
</dbReference>
<dbReference type="CDD" id="cd06225">
    <property type="entry name" value="HAMP"/>
    <property type="match status" value="1"/>
</dbReference>
<dbReference type="InterPro" id="IPR003594">
    <property type="entry name" value="HATPase_dom"/>
</dbReference>
<dbReference type="GO" id="GO:0005524">
    <property type="term" value="F:ATP binding"/>
    <property type="evidence" value="ECO:0007669"/>
    <property type="project" value="UniProtKB-KW"/>
</dbReference>
<dbReference type="AlphaFoldDB" id="A0A1T2L2B7"/>
<keyword evidence="8" id="KW-0418">Kinase</keyword>
<dbReference type="SMART" id="SM00304">
    <property type="entry name" value="HAMP"/>
    <property type="match status" value="1"/>
</dbReference>
<keyword evidence="10" id="KW-1133">Transmembrane helix</keyword>
<keyword evidence="5" id="KW-0597">Phosphoprotein</keyword>
<dbReference type="InterPro" id="IPR004358">
    <property type="entry name" value="Sig_transdc_His_kin-like_C"/>
</dbReference>
<dbReference type="SUPFAM" id="SSF158472">
    <property type="entry name" value="HAMP domain-like"/>
    <property type="match status" value="1"/>
</dbReference>
<evidence type="ECO:0000256" key="9">
    <source>
        <dbReference type="ARBA" id="ARBA00022840"/>
    </source>
</evidence>
<dbReference type="PRINTS" id="PR00344">
    <property type="entry name" value="BCTRLSENSOR"/>
</dbReference>
<dbReference type="SMART" id="SM00387">
    <property type="entry name" value="HATPase_c"/>
    <property type="match status" value="1"/>
</dbReference>
<dbReference type="Gene3D" id="3.30.565.10">
    <property type="entry name" value="Histidine kinase-like ATPase, C-terminal domain"/>
    <property type="match status" value="1"/>
</dbReference>
<feature type="transmembrane region" description="Helical" evidence="10">
    <location>
        <begin position="144"/>
        <end position="165"/>
    </location>
</feature>
<feature type="domain" description="HAMP" evidence="12">
    <location>
        <begin position="167"/>
        <end position="219"/>
    </location>
</feature>
<dbReference type="GO" id="GO:0005886">
    <property type="term" value="C:plasma membrane"/>
    <property type="evidence" value="ECO:0007669"/>
    <property type="project" value="UniProtKB-SubCell"/>
</dbReference>
<sequence length="440" mass="49273">MSRWHRHSLSGRLVILFVVMAFLLVLLVGGSIGSVFKAHFKQSVRPHLINYLNYVQNDIGIPPDIAKAESIAARLPIEIQISGPGRDWSSIQPPIDLDRVEFHHNFRQQGVNYAFGELGDREYLVATNSDYTIAFSVPHAREKAGWRLVIPVVLLLVILVLLYLATHRLIAPVKILKRGIERIGSGDLSHRIELKCKDELGVLADSINTMADDIEQMLEAKRQLLLAISHELRSPLTRAKVAVALLGDEGQRGEIECDLNEMEKFIEELLETERLTTTHRVLNLGRFSANEMVAELIESHFAEAGIEIALGAHLPELEFDRARIKLLLKNLLENGVRHTPADRPTPRLSVECKDEQIEMVVEDFGNGIEAQHIPYLTDPFYRADPSRRRETGGYGLGLYLCAVIAEAHRGSLNIESSPGEGTRVTVMLPLRAVQSEHQAE</sequence>
<dbReference type="CDD" id="cd00082">
    <property type="entry name" value="HisKA"/>
    <property type="match status" value="1"/>
</dbReference>
<dbReference type="Pfam" id="PF00512">
    <property type="entry name" value="HisKA"/>
    <property type="match status" value="1"/>
</dbReference>
<dbReference type="SMART" id="SM00388">
    <property type="entry name" value="HisKA"/>
    <property type="match status" value="1"/>
</dbReference>
<evidence type="ECO:0000256" key="3">
    <source>
        <dbReference type="ARBA" id="ARBA00012438"/>
    </source>
</evidence>
<evidence type="ECO:0000313" key="13">
    <source>
        <dbReference type="EMBL" id="OOZ39221.1"/>
    </source>
</evidence>
<keyword evidence="4" id="KW-1003">Cell membrane</keyword>
<dbReference type="EMBL" id="MPRL01000057">
    <property type="protein sequence ID" value="OOZ39221.1"/>
    <property type="molecule type" value="Genomic_DNA"/>
</dbReference>
<evidence type="ECO:0000256" key="10">
    <source>
        <dbReference type="SAM" id="Phobius"/>
    </source>
</evidence>
<evidence type="ECO:0000256" key="1">
    <source>
        <dbReference type="ARBA" id="ARBA00000085"/>
    </source>
</evidence>
<dbReference type="InterPro" id="IPR005467">
    <property type="entry name" value="His_kinase_dom"/>
</dbReference>